<sequence length="108" mass="12158">MRRKGTEIVVRSLSSNPQMCIFECFSRSPISVTIFLLKPVQLQKFLTVVDDSVYRLSNLYFAVYLNIQEKKEQGKSTAGAATIASAGAAIIIEACLVPRFIPWREIHH</sequence>
<name>A0ABS8V6A6_DATST</name>
<protein>
    <submittedName>
        <fullName evidence="1">Uncharacterized protein</fullName>
    </submittedName>
</protein>
<reference evidence="1 2" key="1">
    <citation type="journal article" date="2021" name="BMC Genomics">
        <title>Datura genome reveals duplications of psychoactive alkaloid biosynthetic genes and high mutation rate following tissue culture.</title>
        <authorList>
            <person name="Rajewski A."/>
            <person name="Carter-House D."/>
            <person name="Stajich J."/>
            <person name="Litt A."/>
        </authorList>
    </citation>
    <scope>NUCLEOTIDE SEQUENCE [LARGE SCALE GENOMIC DNA]</scope>
    <source>
        <strain evidence="1">AR-01</strain>
    </source>
</reference>
<accession>A0ABS8V6A6</accession>
<evidence type="ECO:0000313" key="2">
    <source>
        <dbReference type="Proteomes" id="UP000823775"/>
    </source>
</evidence>
<dbReference type="Proteomes" id="UP000823775">
    <property type="component" value="Unassembled WGS sequence"/>
</dbReference>
<comment type="caution">
    <text evidence="1">The sequence shown here is derived from an EMBL/GenBank/DDBJ whole genome shotgun (WGS) entry which is preliminary data.</text>
</comment>
<gene>
    <name evidence="1" type="ORF">HAX54_029611</name>
</gene>
<evidence type="ECO:0000313" key="1">
    <source>
        <dbReference type="EMBL" id="MCD9642703.1"/>
    </source>
</evidence>
<proteinExistence type="predicted"/>
<dbReference type="EMBL" id="JACEIK010003686">
    <property type="protein sequence ID" value="MCD9642703.1"/>
    <property type="molecule type" value="Genomic_DNA"/>
</dbReference>
<keyword evidence="2" id="KW-1185">Reference proteome</keyword>
<organism evidence="1 2">
    <name type="scientific">Datura stramonium</name>
    <name type="common">Jimsonweed</name>
    <name type="synonym">Common thornapple</name>
    <dbReference type="NCBI Taxonomy" id="4076"/>
    <lineage>
        <taxon>Eukaryota</taxon>
        <taxon>Viridiplantae</taxon>
        <taxon>Streptophyta</taxon>
        <taxon>Embryophyta</taxon>
        <taxon>Tracheophyta</taxon>
        <taxon>Spermatophyta</taxon>
        <taxon>Magnoliopsida</taxon>
        <taxon>eudicotyledons</taxon>
        <taxon>Gunneridae</taxon>
        <taxon>Pentapetalae</taxon>
        <taxon>asterids</taxon>
        <taxon>lamiids</taxon>
        <taxon>Solanales</taxon>
        <taxon>Solanaceae</taxon>
        <taxon>Solanoideae</taxon>
        <taxon>Datureae</taxon>
        <taxon>Datura</taxon>
    </lineage>
</organism>